<dbReference type="GO" id="GO:0006508">
    <property type="term" value="P:proteolysis"/>
    <property type="evidence" value="ECO:0007669"/>
    <property type="project" value="UniProtKB-KW"/>
</dbReference>
<keyword evidence="3" id="KW-1133">Transmembrane helix</keyword>
<feature type="transmembrane region" description="Helical" evidence="3">
    <location>
        <begin position="122"/>
        <end position="149"/>
    </location>
</feature>
<dbReference type="InterPro" id="IPR050925">
    <property type="entry name" value="Rhomboid_protease_S54"/>
</dbReference>
<feature type="transmembrane region" description="Helical" evidence="3">
    <location>
        <begin position="260"/>
        <end position="279"/>
    </location>
</feature>
<comment type="similarity">
    <text evidence="1">Belongs to the peptidase S54 family.</text>
</comment>
<evidence type="ECO:0000256" key="2">
    <source>
        <dbReference type="ARBA" id="ARBA00022801"/>
    </source>
</evidence>
<dbReference type="Proteomes" id="UP001597097">
    <property type="component" value="Unassembled WGS sequence"/>
</dbReference>
<keyword evidence="3" id="KW-0812">Transmembrane</keyword>
<evidence type="ECO:0000256" key="1">
    <source>
        <dbReference type="ARBA" id="ARBA00009045"/>
    </source>
</evidence>
<accession>A0ABW4GZ86</accession>
<feature type="domain" description="Peptidase S54 rhomboid" evidence="4">
    <location>
        <begin position="120"/>
        <end position="250"/>
    </location>
</feature>
<evidence type="ECO:0000259" key="4">
    <source>
        <dbReference type="Pfam" id="PF01694"/>
    </source>
</evidence>
<feature type="transmembrane region" description="Helical" evidence="3">
    <location>
        <begin position="211"/>
        <end position="231"/>
    </location>
</feature>
<feature type="transmembrane region" description="Helical" evidence="3">
    <location>
        <begin position="82"/>
        <end position="102"/>
    </location>
</feature>
<protein>
    <submittedName>
        <fullName evidence="5">Rhomboid family intramembrane serine protease</fullName>
    </submittedName>
</protein>
<proteinExistence type="inferred from homology"/>
<dbReference type="PANTHER" id="PTHR43731:SF14">
    <property type="entry name" value="PRESENILIN-ASSOCIATED RHOMBOID-LIKE PROTEIN, MITOCHONDRIAL"/>
    <property type="match status" value="1"/>
</dbReference>
<gene>
    <name evidence="5" type="ORF">ACFSJ0_62160</name>
</gene>
<keyword evidence="5" id="KW-0645">Protease</keyword>
<dbReference type="GO" id="GO:0008233">
    <property type="term" value="F:peptidase activity"/>
    <property type="evidence" value="ECO:0007669"/>
    <property type="project" value="UniProtKB-KW"/>
</dbReference>
<keyword evidence="2" id="KW-0378">Hydrolase</keyword>
<dbReference type="EMBL" id="JBHUCM010000078">
    <property type="protein sequence ID" value="MFD1547639.1"/>
    <property type="molecule type" value="Genomic_DNA"/>
</dbReference>
<comment type="caution">
    <text evidence="5">The sequence shown here is derived from an EMBL/GenBank/DDBJ whole genome shotgun (WGS) entry which is preliminary data.</text>
</comment>
<keyword evidence="3" id="KW-0472">Membrane</keyword>
<dbReference type="InterPro" id="IPR022764">
    <property type="entry name" value="Peptidase_S54_rhomboid_dom"/>
</dbReference>
<dbReference type="Pfam" id="PF01694">
    <property type="entry name" value="Rhomboid"/>
    <property type="match status" value="1"/>
</dbReference>
<organism evidence="5 6">
    <name type="scientific">Nonomuraea guangzhouensis</name>
    <dbReference type="NCBI Taxonomy" id="1291555"/>
    <lineage>
        <taxon>Bacteria</taxon>
        <taxon>Bacillati</taxon>
        <taxon>Actinomycetota</taxon>
        <taxon>Actinomycetes</taxon>
        <taxon>Streptosporangiales</taxon>
        <taxon>Streptosporangiaceae</taxon>
        <taxon>Nonomuraea</taxon>
    </lineage>
</organism>
<evidence type="ECO:0000313" key="6">
    <source>
        <dbReference type="Proteomes" id="UP001597097"/>
    </source>
</evidence>
<dbReference type="RefSeq" id="WP_219536997.1">
    <property type="nucleotide sequence ID" value="NZ_JAHKRM010000034.1"/>
</dbReference>
<feature type="transmembrane region" description="Helical" evidence="3">
    <location>
        <begin position="161"/>
        <end position="179"/>
    </location>
</feature>
<dbReference type="PANTHER" id="PTHR43731">
    <property type="entry name" value="RHOMBOID PROTEASE"/>
    <property type="match status" value="1"/>
</dbReference>
<evidence type="ECO:0000313" key="5">
    <source>
        <dbReference type="EMBL" id="MFD1547639.1"/>
    </source>
</evidence>
<sequence>MTSQPPSPPPQPEQPAEAVPTCYRHPGKETWVRCQRCERPICPDCMRDAAVGFQCPECVAEGNRGLRQARSAFGGSVVDTPYVTWALLALNVLVFGAQYLTGETVTSALAMRPYEVVAQEEYYRLITSAFVHGGVFHILFNCWALYVVGPYLERAFGHTRYLGIYLISALGGSVLGYWLDPLNHFTVGASGAIFGLFGAVFVLGRRLNMDVRGIAVLIVINLVITFVVPGISWTGHIGGLITGSALAGALAYAPKSNRTLWQVLTVVGALAILVVLVAVRSSAILSGVAG</sequence>
<name>A0ABW4GZ86_9ACTN</name>
<evidence type="ECO:0000256" key="3">
    <source>
        <dbReference type="SAM" id="Phobius"/>
    </source>
</evidence>
<feature type="transmembrane region" description="Helical" evidence="3">
    <location>
        <begin position="185"/>
        <end position="204"/>
    </location>
</feature>
<reference evidence="6" key="1">
    <citation type="journal article" date="2019" name="Int. J. Syst. Evol. Microbiol.">
        <title>The Global Catalogue of Microorganisms (GCM) 10K type strain sequencing project: providing services to taxonomists for standard genome sequencing and annotation.</title>
        <authorList>
            <consortium name="The Broad Institute Genomics Platform"/>
            <consortium name="The Broad Institute Genome Sequencing Center for Infectious Disease"/>
            <person name="Wu L."/>
            <person name="Ma J."/>
        </authorList>
    </citation>
    <scope>NUCLEOTIDE SEQUENCE [LARGE SCALE GENOMIC DNA]</scope>
    <source>
        <strain evidence="6">CGMCC 1.15399</strain>
    </source>
</reference>
<keyword evidence="6" id="KW-1185">Reference proteome</keyword>